<evidence type="ECO:0000313" key="2">
    <source>
        <dbReference type="EMBL" id="KZW03891.1"/>
    </source>
</evidence>
<feature type="transmembrane region" description="Helical" evidence="1">
    <location>
        <begin position="134"/>
        <end position="160"/>
    </location>
</feature>
<gene>
    <name evidence="2" type="ORF">EXIGLDRAFT_827838</name>
</gene>
<dbReference type="Proteomes" id="UP000077266">
    <property type="component" value="Unassembled WGS sequence"/>
</dbReference>
<feature type="transmembrane region" description="Helical" evidence="1">
    <location>
        <begin position="65"/>
        <end position="92"/>
    </location>
</feature>
<reference evidence="2 3" key="1">
    <citation type="journal article" date="2016" name="Mol. Biol. Evol.">
        <title>Comparative Genomics of Early-Diverging Mushroom-Forming Fungi Provides Insights into the Origins of Lignocellulose Decay Capabilities.</title>
        <authorList>
            <person name="Nagy L.G."/>
            <person name="Riley R."/>
            <person name="Tritt A."/>
            <person name="Adam C."/>
            <person name="Daum C."/>
            <person name="Floudas D."/>
            <person name="Sun H."/>
            <person name="Yadav J.S."/>
            <person name="Pangilinan J."/>
            <person name="Larsson K.H."/>
            <person name="Matsuura K."/>
            <person name="Barry K."/>
            <person name="Labutti K."/>
            <person name="Kuo R."/>
            <person name="Ohm R.A."/>
            <person name="Bhattacharya S.S."/>
            <person name="Shirouzu T."/>
            <person name="Yoshinaga Y."/>
            <person name="Martin F.M."/>
            <person name="Grigoriev I.V."/>
            <person name="Hibbett D.S."/>
        </authorList>
    </citation>
    <scope>NUCLEOTIDE SEQUENCE [LARGE SCALE GENOMIC DNA]</scope>
    <source>
        <strain evidence="2 3">HHB12029</strain>
    </source>
</reference>
<keyword evidence="1" id="KW-0812">Transmembrane</keyword>
<dbReference type="EMBL" id="KV425882">
    <property type="protein sequence ID" value="KZW03891.1"/>
    <property type="molecule type" value="Genomic_DNA"/>
</dbReference>
<keyword evidence="3" id="KW-1185">Reference proteome</keyword>
<feature type="transmembrane region" description="Helical" evidence="1">
    <location>
        <begin position="180"/>
        <end position="200"/>
    </location>
</feature>
<keyword evidence="1" id="KW-1133">Transmembrane helix</keyword>
<organism evidence="2 3">
    <name type="scientific">Exidia glandulosa HHB12029</name>
    <dbReference type="NCBI Taxonomy" id="1314781"/>
    <lineage>
        <taxon>Eukaryota</taxon>
        <taxon>Fungi</taxon>
        <taxon>Dikarya</taxon>
        <taxon>Basidiomycota</taxon>
        <taxon>Agaricomycotina</taxon>
        <taxon>Agaricomycetes</taxon>
        <taxon>Auriculariales</taxon>
        <taxon>Exidiaceae</taxon>
        <taxon>Exidia</taxon>
    </lineage>
</organism>
<protein>
    <submittedName>
        <fullName evidence="2">Uncharacterized protein</fullName>
    </submittedName>
</protein>
<proteinExistence type="predicted"/>
<dbReference type="AlphaFoldDB" id="A0A165QPH6"/>
<feature type="transmembrane region" description="Helical" evidence="1">
    <location>
        <begin position="20"/>
        <end position="44"/>
    </location>
</feature>
<dbReference type="InParanoid" id="A0A165QPH6"/>
<feature type="transmembrane region" description="Helical" evidence="1">
    <location>
        <begin position="104"/>
        <end position="122"/>
    </location>
</feature>
<feature type="transmembrane region" description="Helical" evidence="1">
    <location>
        <begin position="212"/>
        <end position="236"/>
    </location>
</feature>
<dbReference type="OrthoDB" id="3197626at2759"/>
<evidence type="ECO:0000256" key="1">
    <source>
        <dbReference type="SAM" id="Phobius"/>
    </source>
</evidence>
<keyword evidence="1" id="KW-0472">Membrane</keyword>
<evidence type="ECO:0000313" key="3">
    <source>
        <dbReference type="Proteomes" id="UP000077266"/>
    </source>
</evidence>
<name>A0A165QPH6_EXIGL</name>
<accession>A0A165QPH6</accession>
<sequence>MPNWSSIEEILHDADVFTKLIFVLFGLYVWELCTTFQFDLDVMLGRRPFRWPLSMSHFTTSLECVLTSVAFYFASRYCMLMALIAVIVVLTITTKIDCQAMISFGQWAGNTAIAASSTCLMFRTIAIWERRRAVMIPLIILSLAQWGLLYHGIVTVKAAWVPALNLCNVAGTSAMFLNVMYFYTMAFDFIVLVLSTTGLLCSQSRSTVWHMLFRDGLVFFFSTFSANAVAAVLNVVNLNPVMNMCACVARLYSSSLNPVLAASPLSPPRLYPLSQRREPSYDLYNPATRTRMQPVRRLSVELASERVARISLLRRTAKRLRNSLARLPRYRWTPLLAMRFRSLYTSSRTSSQRAR</sequence>